<dbReference type="AlphaFoldDB" id="A0A1V9Y6W4"/>
<keyword evidence="1" id="KW-1133">Transmembrane helix</keyword>
<dbReference type="EMBL" id="JNBS01004988">
    <property type="protein sequence ID" value="OQR81449.1"/>
    <property type="molecule type" value="Genomic_DNA"/>
</dbReference>
<dbReference type="Proteomes" id="UP000243217">
    <property type="component" value="Unassembled WGS sequence"/>
</dbReference>
<reference evidence="2 3" key="1">
    <citation type="journal article" date="2014" name="Genome Biol. Evol.">
        <title>The secreted proteins of Achlya hypogyna and Thraustotheca clavata identify the ancestral oomycete secretome and reveal gene acquisitions by horizontal gene transfer.</title>
        <authorList>
            <person name="Misner I."/>
            <person name="Blouin N."/>
            <person name="Leonard G."/>
            <person name="Richards T.A."/>
            <person name="Lane C.E."/>
        </authorList>
    </citation>
    <scope>NUCLEOTIDE SEQUENCE [LARGE SCALE GENOMIC DNA]</scope>
    <source>
        <strain evidence="2 3">ATCC 34112</strain>
    </source>
</reference>
<evidence type="ECO:0000313" key="2">
    <source>
        <dbReference type="EMBL" id="OQR81449.1"/>
    </source>
</evidence>
<keyword evidence="1" id="KW-0472">Membrane</keyword>
<keyword evidence="1" id="KW-0812">Transmembrane</keyword>
<proteinExistence type="predicted"/>
<gene>
    <name evidence="2" type="ORF">THRCLA_23368</name>
</gene>
<dbReference type="OrthoDB" id="77169at2759"/>
<comment type="caution">
    <text evidence="2">The sequence shown here is derived from an EMBL/GenBank/DDBJ whole genome shotgun (WGS) entry which is preliminary data.</text>
</comment>
<feature type="transmembrane region" description="Helical" evidence="1">
    <location>
        <begin position="99"/>
        <end position="121"/>
    </location>
</feature>
<name>A0A1V9Y6W4_9STRA</name>
<protein>
    <recommendedName>
        <fullName evidence="4">Transmembrane protein</fullName>
    </recommendedName>
</protein>
<evidence type="ECO:0008006" key="4">
    <source>
        <dbReference type="Google" id="ProtNLM"/>
    </source>
</evidence>
<accession>A0A1V9Y6W4</accession>
<organism evidence="2 3">
    <name type="scientific">Thraustotheca clavata</name>
    <dbReference type="NCBI Taxonomy" id="74557"/>
    <lineage>
        <taxon>Eukaryota</taxon>
        <taxon>Sar</taxon>
        <taxon>Stramenopiles</taxon>
        <taxon>Oomycota</taxon>
        <taxon>Saprolegniomycetes</taxon>
        <taxon>Saprolegniales</taxon>
        <taxon>Achlyaceae</taxon>
        <taxon>Thraustotheca</taxon>
    </lineage>
</organism>
<evidence type="ECO:0000313" key="3">
    <source>
        <dbReference type="Proteomes" id="UP000243217"/>
    </source>
</evidence>
<evidence type="ECO:0000256" key="1">
    <source>
        <dbReference type="SAM" id="Phobius"/>
    </source>
</evidence>
<keyword evidence="3" id="KW-1185">Reference proteome</keyword>
<feature type="transmembrane region" description="Helical" evidence="1">
    <location>
        <begin position="69"/>
        <end position="93"/>
    </location>
</feature>
<sequence>MEEELIAQRDVALEMAKQLKKQEYELQIKEKIMERRLEWSETKRIEHGAKLKQMQLRMKCMAKAMHNELWLLLVCGLLGGFGGWCLGLCIVLLNGPPVLAFLLLAPFVAGGVFVGVASVLVQRKHRDWQPRNAENTRGITSMAISLGKDLVKNE</sequence>